<organism evidence="1">
    <name type="scientific">Arundo donax</name>
    <name type="common">Giant reed</name>
    <name type="synonym">Donax arundinaceus</name>
    <dbReference type="NCBI Taxonomy" id="35708"/>
    <lineage>
        <taxon>Eukaryota</taxon>
        <taxon>Viridiplantae</taxon>
        <taxon>Streptophyta</taxon>
        <taxon>Embryophyta</taxon>
        <taxon>Tracheophyta</taxon>
        <taxon>Spermatophyta</taxon>
        <taxon>Magnoliopsida</taxon>
        <taxon>Liliopsida</taxon>
        <taxon>Poales</taxon>
        <taxon>Poaceae</taxon>
        <taxon>PACMAD clade</taxon>
        <taxon>Arundinoideae</taxon>
        <taxon>Arundineae</taxon>
        <taxon>Arundo</taxon>
    </lineage>
</organism>
<proteinExistence type="predicted"/>
<reference evidence="1" key="2">
    <citation type="journal article" date="2015" name="Data Brief">
        <title>Shoot transcriptome of the giant reed, Arundo donax.</title>
        <authorList>
            <person name="Barrero R.A."/>
            <person name="Guerrero F.D."/>
            <person name="Moolhuijzen P."/>
            <person name="Goolsby J.A."/>
            <person name="Tidwell J."/>
            <person name="Bellgard S.E."/>
            <person name="Bellgard M.I."/>
        </authorList>
    </citation>
    <scope>NUCLEOTIDE SEQUENCE</scope>
    <source>
        <tissue evidence="1">Shoot tissue taken approximately 20 cm above the soil surface</tissue>
    </source>
</reference>
<accession>A0A0A9HH85</accession>
<dbReference type="AlphaFoldDB" id="A0A0A9HH85"/>
<dbReference type="EMBL" id="GBRH01165618">
    <property type="protein sequence ID" value="JAE32278.1"/>
    <property type="molecule type" value="Transcribed_RNA"/>
</dbReference>
<reference evidence="1" key="1">
    <citation type="submission" date="2014-09" db="EMBL/GenBank/DDBJ databases">
        <authorList>
            <person name="Magalhaes I.L.F."/>
            <person name="Oliveira U."/>
            <person name="Santos F.R."/>
            <person name="Vidigal T.H.D.A."/>
            <person name="Brescovit A.D."/>
            <person name="Santos A.J."/>
        </authorList>
    </citation>
    <scope>NUCLEOTIDE SEQUENCE</scope>
    <source>
        <tissue evidence="1">Shoot tissue taken approximately 20 cm above the soil surface</tissue>
    </source>
</reference>
<protein>
    <submittedName>
        <fullName evidence="1">Uncharacterized protein</fullName>
    </submittedName>
</protein>
<evidence type="ECO:0000313" key="1">
    <source>
        <dbReference type="EMBL" id="JAE32278.1"/>
    </source>
</evidence>
<sequence length="57" mass="6749">MKQHFLSFPVKLLDSESRSMYALYRSWVHNDVPHENQVGIFIFFQMNATIGCLFKLI</sequence>
<name>A0A0A9HH85_ARUDO</name>